<organism evidence="2 3">
    <name type="scientific">Mycolicibacterium thermoresistibile (strain ATCC 19527 / DSM 44167 / CIP 105390 / JCM 6362 / NCTC 10409 / 316)</name>
    <name type="common">Mycobacterium thermoresistibile</name>
    <dbReference type="NCBI Taxonomy" id="1078020"/>
    <lineage>
        <taxon>Bacteria</taxon>
        <taxon>Bacillati</taxon>
        <taxon>Actinomycetota</taxon>
        <taxon>Actinomycetes</taxon>
        <taxon>Mycobacteriales</taxon>
        <taxon>Mycobacteriaceae</taxon>
        <taxon>Mycolicibacterium</taxon>
    </lineage>
</organism>
<evidence type="ECO:0000313" key="3">
    <source>
        <dbReference type="Proteomes" id="UP000004915"/>
    </source>
</evidence>
<accession>G7CFU4</accession>
<feature type="compositionally biased region" description="Basic and acidic residues" evidence="1">
    <location>
        <begin position="1"/>
        <end position="13"/>
    </location>
</feature>
<dbReference type="Proteomes" id="UP000004915">
    <property type="component" value="Unassembled WGS sequence"/>
</dbReference>
<dbReference type="AlphaFoldDB" id="G7CFU4"/>
<evidence type="ECO:0000313" key="2">
    <source>
        <dbReference type="EMBL" id="EHI13373.1"/>
    </source>
</evidence>
<protein>
    <submittedName>
        <fullName evidence="2">Uncharacterized protein</fullName>
    </submittedName>
</protein>
<dbReference type="EMBL" id="AGVE01000042">
    <property type="protein sequence ID" value="EHI13373.1"/>
    <property type="molecule type" value="Genomic_DNA"/>
</dbReference>
<keyword evidence="3" id="KW-1185">Reference proteome</keyword>
<comment type="caution">
    <text evidence="2">The sequence shown here is derived from an EMBL/GenBank/DDBJ whole genome shotgun (WGS) entry which is preliminary data.</text>
</comment>
<evidence type="ECO:0000256" key="1">
    <source>
        <dbReference type="SAM" id="MobiDB-lite"/>
    </source>
</evidence>
<reference evidence="2 3" key="1">
    <citation type="submission" date="2011-11" db="EMBL/GenBank/DDBJ databases">
        <authorList>
            <consortium name="Tuberculosis Structural Genomics Consortium"/>
            <person name="Ioerger T.R."/>
        </authorList>
    </citation>
    <scope>NUCLEOTIDE SEQUENCE [LARGE SCALE GENOMIC DNA]</scope>
    <source>
        <strain evidence="3">ATCC 19527 / DSM 44167 / CIP 105390 / JCM 6362 / NCTC 10409 / 316</strain>
    </source>
</reference>
<proteinExistence type="predicted"/>
<gene>
    <name evidence="2" type="ORF">KEK_09327</name>
</gene>
<sequence>MGRTGGRLDHDDVGAQLGQRSAADRRELVGYLDDPQVV</sequence>
<feature type="region of interest" description="Disordered" evidence="1">
    <location>
        <begin position="1"/>
        <end position="38"/>
    </location>
</feature>
<name>G7CFU4_MYCT3</name>